<feature type="compositionally biased region" description="Basic and acidic residues" evidence="1">
    <location>
        <begin position="349"/>
        <end position="361"/>
    </location>
</feature>
<evidence type="ECO:0000259" key="3">
    <source>
        <dbReference type="Pfam" id="PF12697"/>
    </source>
</evidence>
<evidence type="ECO:0000313" key="5">
    <source>
        <dbReference type="Proteomes" id="UP001491310"/>
    </source>
</evidence>
<evidence type="ECO:0000256" key="1">
    <source>
        <dbReference type="SAM" id="MobiDB-lite"/>
    </source>
</evidence>
<gene>
    <name evidence="4" type="ORF">WJX75_006576</name>
</gene>
<evidence type="ECO:0000313" key="4">
    <source>
        <dbReference type="EMBL" id="KAK9909718.1"/>
    </source>
</evidence>
<comment type="caution">
    <text evidence="4">The sequence shown here is derived from an EMBL/GenBank/DDBJ whole genome shotgun (WGS) entry which is preliminary data.</text>
</comment>
<dbReference type="EMBL" id="JALJOT010000006">
    <property type="protein sequence ID" value="KAK9909718.1"/>
    <property type="molecule type" value="Genomic_DNA"/>
</dbReference>
<dbReference type="SUPFAM" id="SSF53474">
    <property type="entry name" value="alpha/beta-Hydrolases"/>
    <property type="match status" value="1"/>
</dbReference>
<feature type="region of interest" description="Disordered" evidence="1">
    <location>
        <begin position="343"/>
        <end position="371"/>
    </location>
</feature>
<organism evidence="4 5">
    <name type="scientific">Coccomyxa subellipsoidea</name>
    <dbReference type="NCBI Taxonomy" id="248742"/>
    <lineage>
        <taxon>Eukaryota</taxon>
        <taxon>Viridiplantae</taxon>
        <taxon>Chlorophyta</taxon>
        <taxon>core chlorophytes</taxon>
        <taxon>Trebouxiophyceae</taxon>
        <taxon>Trebouxiophyceae incertae sedis</taxon>
        <taxon>Coccomyxaceae</taxon>
        <taxon>Coccomyxa</taxon>
    </lineage>
</organism>
<accession>A0ABR2YS80</accession>
<protein>
    <recommendedName>
        <fullName evidence="3">AB hydrolase-1 domain-containing protein</fullName>
    </recommendedName>
</protein>
<dbReference type="Pfam" id="PF12697">
    <property type="entry name" value="Abhydrolase_6"/>
    <property type="match status" value="1"/>
</dbReference>
<name>A0ABR2YS80_9CHLO</name>
<dbReference type="Proteomes" id="UP001491310">
    <property type="component" value="Unassembled WGS sequence"/>
</dbReference>
<feature type="compositionally biased region" description="Polar residues" evidence="1">
    <location>
        <begin position="362"/>
        <end position="371"/>
    </location>
</feature>
<dbReference type="PANTHER" id="PTHR43689">
    <property type="entry name" value="HYDROLASE"/>
    <property type="match status" value="1"/>
</dbReference>
<evidence type="ECO:0000256" key="2">
    <source>
        <dbReference type="SAM" id="Phobius"/>
    </source>
</evidence>
<dbReference type="Gene3D" id="3.40.50.1820">
    <property type="entry name" value="alpha/beta hydrolase"/>
    <property type="match status" value="1"/>
</dbReference>
<keyword evidence="5" id="KW-1185">Reference proteome</keyword>
<feature type="transmembrane region" description="Helical" evidence="2">
    <location>
        <begin position="100"/>
        <end position="118"/>
    </location>
</feature>
<keyword evidence="2" id="KW-1133">Transmembrane helix</keyword>
<reference evidence="4 5" key="1">
    <citation type="journal article" date="2024" name="Nat. Commun.">
        <title>Phylogenomics reveals the evolutionary origins of lichenization in chlorophyte algae.</title>
        <authorList>
            <person name="Puginier C."/>
            <person name="Libourel C."/>
            <person name="Otte J."/>
            <person name="Skaloud P."/>
            <person name="Haon M."/>
            <person name="Grisel S."/>
            <person name="Petersen M."/>
            <person name="Berrin J.G."/>
            <person name="Delaux P.M."/>
            <person name="Dal Grande F."/>
            <person name="Keller J."/>
        </authorList>
    </citation>
    <scope>NUCLEOTIDE SEQUENCE [LARGE SCALE GENOMIC DNA]</scope>
    <source>
        <strain evidence="4 5">SAG 216-7</strain>
    </source>
</reference>
<keyword evidence="2" id="KW-0472">Membrane</keyword>
<feature type="transmembrane region" description="Helical" evidence="2">
    <location>
        <begin position="124"/>
        <end position="142"/>
    </location>
</feature>
<dbReference type="PANTHER" id="PTHR43689:SF1">
    <property type="entry name" value="ALPHA_BETA-HYDROLASES SUPERFAMILY PROTEIN"/>
    <property type="match status" value="1"/>
</dbReference>
<keyword evidence="2" id="KW-0812">Transmembrane</keyword>
<proteinExistence type="predicted"/>
<feature type="domain" description="AB hydrolase-1" evidence="3">
    <location>
        <begin position="199"/>
        <end position="544"/>
    </location>
</feature>
<dbReference type="InterPro" id="IPR000073">
    <property type="entry name" value="AB_hydrolase_1"/>
</dbReference>
<dbReference type="InterPro" id="IPR029058">
    <property type="entry name" value="AB_hydrolase_fold"/>
</dbReference>
<sequence length="553" mass="59032">MLDRSKSGKGLTASFLVANNVLKPWSRLSWRVPNELWGAVNAVSAGLRSSQQPEQRSCILHTTCSASASNKSFPAGAPQTIPENIRERLDAKPSLQTKQVVLCLVLPALLCASLYAALRPAGLSLLVAGGMAALYAWLVAALRAAFLEHEYKACQVPEAELADSDSRFRSVNGINVHYKAANYASQTGVAGVPAIAMYHGFGANTFSWSFVHQKLARRMNAVVVSHDMPGFGLTQRTPDVADYSIQSNGRIGRMVLDAELAANSLIATPVAQPAKPEASGDAYSVAADASSGGRDGVERVRRILIGHSLGAACAAVEVIDHPEGIAALILVAPAIVAPMFGRSGSSSPQKDDAPSDIELDKATTSSQQTSRGRWGWLGGAQVLTAEAAALVARCAIWLAQPLLVLALRSAVRSRAFWQRGLGSAWYAKGGVTPEILDAYRLPQLVRGWEWGLLRFLRARVAGGKNVWKALQSGYAQATRGQAERLAHAITQHNIKVLVIHGEHDALVPMWNSRRLAAALPGASLEVFPCCGHMPMEECPDQFIEMVAGFVAGI</sequence>